<comment type="caution">
    <text evidence="1">The sequence shown here is derived from an EMBL/GenBank/DDBJ whole genome shotgun (WGS) entry which is preliminary data.</text>
</comment>
<keyword evidence="2" id="KW-1185">Reference proteome</keyword>
<geneLocation type="plasmid" evidence="1">
    <name>unnamed1</name>
</geneLocation>
<accession>A0ABT1MLB8</accession>
<dbReference type="Proteomes" id="UP001203945">
    <property type="component" value="Unassembled WGS sequence"/>
</dbReference>
<evidence type="ECO:0000313" key="1">
    <source>
        <dbReference type="EMBL" id="MCQ0969090.1"/>
    </source>
</evidence>
<gene>
    <name evidence="1" type="ORF">MLD63_01400</name>
</gene>
<reference evidence="1 2" key="1">
    <citation type="submission" date="2022-03" db="EMBL/GenBank/DDBJ databases">
        <authorList>
            <person name="He Y."/>
        </authorList>
    </citation>
    <scope>NUCLEOTIDE SEQUENCE [LARGE SCALE GENOMIC DNA]</scope>
    <source>
        <strain evidence="1 2">TK19116</strain>
        <plasmid evidence="1">unnamed1</plasmid>
    </source>
</reference>
<proteinExistence type="predicted"/>
<sequence>MTMHVTSIAPDTTANLVFDRRGEGHQVERNTATIGSFGNIVNPGGSGMLRIVAPRYTTNLSIKSVAGNVLTGENLNFFDSWVAAFYVGGSLTALRNVNDELVEIGTTTITAATLKKRFSLYEGQGIAAGQSSLVTGPEGWEQPGATKYFVLASVDASGKRSAWSAPVAYQFGASLTGSPTRTGTLVSVSGIDSRTEDGTLPVPQNVIATAIDGGRNVRITWTALPGHSVIVGWGWHNDVNVVDLETLTVADSGLIGPGDLVWFKKVFDHTTTKAVLSPRMFNVGATLSRFHPETGFFNGSHPQGVTYAYMNEGGKDFIRLTIPSGVTYSMGFHALSGTTQAWYHVPEAGKAYALRAEVRVNTARNGTLYCRGADADTLSVPFSTSWQVLSRQFVYSTTPTSSAPLYQSVGATGPCQLDIASFSFHDPIAGPMELSPSVEKMAVDSGILSLRMHATCKTRPWSYNMAELLGRFGTRSTGGNSIPQSFNNLKRAREQNGLSGQLNPWIQVEPHMSNRELQLLAGYMCAAYDPTAPASAYKDGAELRHSQGQIEPWQNVFERTTLEVGNEPWNPIGEFFTLPAVNGKSPGWVNGKLLDRFAGAIMAAPGYDPTRWKFYLGGWLVSEGWNRDGIAASKHADFIGGADYNGGWDSGLTAALDADDPQGLFNTLANSSIPLLGGVTRKQRMRGMSTLCASLSVGRAKPIQLMHYESGPGYVLNGLNGASVTPAQAASQERLMKSVASGTATLDAFMTCAAEGVMSNDFFTLEEGEYWKAKATPINGGAYNPPFMWFSFINRHLVGKVRAMDLTEGEPLVDPAGIRRGEAFRAYAVDREDGSVAYVLCNLDPSTSRSIRLRRASGAGRWMRYSMTGDAKATNNTAATKDVIAIIAQEMPEGFGLVRLDVTIPPGKAEVYIAPPA</sequence>
<protein>
    <submittedName>
        <fullName evidence="1">Uncharacterized protein</fullName>
    </submittedName>
</protein>
<evidence type="ECO:0000313" key="2">
    <source>
        <dbReference type="Proteomes" id="UP001203945"/>
    </source>
</evidence>
<keyword evidence="1" id="KW-0614">Plasmid</keyword>
<dbReference type="RefSeq" id="WP_255328051.1">
    <property type="nucleotide sequence ID" value="NZ_JAKZEU010000001.1"/>
</dbReference>
<dbReference type="EMBL" id="JAKZEU010000001">
    <property type="protein sequence ID" value="MCQ0969090.1"/>
    <property type="molecule type" value="Genomic_DNA"/>
</dbReference>
<organism evidence="1 2">
    <name type="scientific">Paracoccus albicereus</name>
    <dbReference type="NCBI Taxonomy" id="2922394"/>
    <lineage>
        <taxon>Bacteria</taxon>
        <taxon>Pseudomonadati</taxon>
        <taxon>Pseudomonadota</taxon>
        <taxon>Alphaproteobacteria</taxon>
        <taxon>Rhodobacterales</taxon>
        <taxon>Paracoccaceae</taxon>
        <taxon>Paracoccus</taxon>
    </lineage>
</organism>
<name>A0ABT1MLB8_9RHOB</name>